<feature type="non-terminal residue" evidence="2">
    <location>
        <position position="1"/>
    </location>
</feature>
<evidence type="ECO:0000256" key="1">
    <source>
        <dbReference type="SAM" id="MobiDB-lite"/>
    </source>
</evidence>
<organism evidence="2 3">
    <name type="scientific">Cirrhinus mrigala</name>
    <name type="common">Mrigala</name>
    <dbReference type="NCBI Taxonomy" id="683832"/>
    <lineage>
        <taxon>Eukaryota</taxon>
        <taxon>Metazoa</taxon>
        <taxon>Chordata</taxon>
        <taxon>Craniata</taxon>
        <taxon>Vertebrata</taxon>
        <taxon>Euteleostomi</taxon>
        <taxon>Actinopterygii</taxon>
        <taxon>Neopterygii</taxon>
        <taxon>Teleostei</taxon>
        <taxon>Ostariophysi</taxon>
        <taxon>Cypriniformes</taxon>
        <taxon>Cyprinidae</taxon>
        <taxon>Labeoninae</taxon>
        <taxon>Labeonini</taxon>
        <taxon>Cirrhinus</taxon>
    </lineage>
</organism>
<gene>
    <name evidence="2" type="ORF">M9458_022239</name>
</gene>
<dbReference type="EMBL" id="JAMKFB020000010">
    <property type="protein sequence ID" value="KAL0182864.1"/>
    <property type="molecule type" value="Genomic_DNA"/>
</dbReference>
<reference evidence="2 3" key="1">
    <citation type="submission" date="2024-05" db="EMBL/GenBank/DDBJ databases">
        <title>Genome sequencing and assembly of Indian major carp, Cirrhinus mrigala (Hamilton, 1822).</title>
        <authorList>
            <person name="Mohindra V."/>
            <person name="Chowdhury L.M."/>
            <person name="Lal K."/>
            <person name="Jena J.K."/>
        </authorList>
    </citation>
    <scope>NUCLEOTIDE SEQUENCE [LARGE SCALE GENOMIC DNA]</scope>
    <source>
        <strain evidence="2">CM1030</strain>
        <tissue evidence="2">Blood</tissue>
    </source>
</reference>
<sequence length="91" mass="10210">IRYPQALHTHTHQHAVFYAPPCRRSECHSFGNAHPSGPYPSTAAHPADSLRPTADDPARHDYSPAYVQHHVLTGHDKPRRAQLHQRRGPGL</sequence>
<feature type="non-terminal residue" evidence="2">
    <location>
        <position position="91"/>
    </location>
</feature>
<feature type="compositionally biased region" description="Basic and acidic residues" evidence="1">
    <location>
        <begin position="53"/>
        <end position="62"/>
    </location>
</feature>
<accession>A0ABD0Q9I8</accession>
<feature type="region of interest" description="Disordered" evidence="1">
    <location>
        <begin position="28"/>
        <end position="62"/>
    </location>
</feature>
<dbReference type="Proteomes" id="UP001529510">
    <property type="component" value="Unassembled WGS sequence"/>
</dbReference>
<keyword evidence="3" id="KW-1185">Reference proteome</keyword>
<evidence type="ECO:0000313" key="2">
    <source>
        <dbReference type="EMBL" id="KAL0182864.1"/>
    </source>
</evidence>
<dbReference type="AlphaFoldDB" id="A0ABD0Q9I8"/>
<feature type="compositionally biased region" description="Basic residues" evidence="1">
    <location>
        <begin position="77"/>
        <end position="91"/>
    </location>
</feature>
<comment type="caution">
    <text evidence="2">The sequence shown here is derived from an EMBL/GenBank/DDBJ whole genome shotgun (WGS) entry which is preliminary data.</text>
</comment>
<name>A0ABD0Q9I8_CIRMR</name>
<proteinExistence type="predicted"/>
<evidence type="ECO:0000313" key="3">
    <source>
        <dbReference type="Proteomes" id="UP001529510"/>
    </source>
</evidence>
<protein>
    <submittedName>
        <fullName evidence="2">Uncharacterized protein</fullName>
    </submittedName>
</protein>
<feature type="region of interest" description="Disordered" evidence="1">
    <location>
        <begin position="72"/>
        <end position="91"/>
    </location>
</feature>